<proteinExistence type="predicted"/>
<dbReference type="InterPro" id="IPR050561">
    <property type="entry name" value="PTP"/>
</dbReference>
<keyword evidence="4" id="KW-1185">Reference proteome</keyword>
<dbReference type="Gene3D" id="3.90.190.10">
    <property type="entry name" value="Protein tyrosine phosphatase superfamily"/>
    <property type="match status" value="1"/>
</dbReference>
<feature type="region of interest" description="Disordered" evidence="1">
    <location>
        <begin position="49"/>
        <end position="76"/>
    </location>
</feature>
<dbReference type="EMBL" id="SJFN01000002">
    <property type="protein sequence ID" value="TBW40868.1"/>
    <property type="molecule type" value="Genomic_DNA"/>
</dbReference>
<gene>
    <name evidence="3" type="ORF">EYW49_01570</name>
</gene>
<dbReference type="Pfam" id="PF22785">
    <property type="entry name" value="Tc-R-P"/>
    <property type="match status" value="1"/>
</dbReference>
<dbReference type="InterPro" id="IPR016130">
    <property type="entry name" value="Tyr_Pase_AS"/>
</dbReference>
<dbReference type="InterPro" id="IPR003595">
    <property type="entry name" value="Tyr_Pase_cat"/>
</dbReference>
<comment type="caution">
    <text evidence="3">The sequence shown here is derived from an EMBL/GenBank/DDBJ whole genome shotgun (WGS) entry which is preliminary data.</text>
</comment>
<evidence type="ECO:0000313" key="3">
    <source>
        <dbReference type="EMBL" id="TBW40868.1"/>
    </source>
</evidence>
<dbReference type="FunFam" id="3.90.190.10:FF:000157">
    <property type="entry name" value="Protein-tyrosine phosphatase"/>
    <property type="match status" value="1"/>
</dbReference>
<organism evidence="3 4">
    <name type="scientific">Siculibacillus lacustris</name>
    <dbReference type="NCBI Taxonomy" id="1549641"/>
    <lineage>
        <taxon>Bacteria</taxon>
        <taxon>Pseudomonadati</taxon>
        <taxon>Pseudomonadota</taxon>
        <taxon>Alphaproteobacteria</taxon>
        <taxon>Hyphomicrobiales</taxon>
        <taxon>Ancalomicrobiaceae</taxon>
        <taxon>Siculibacillus</taxon>
    </lineage>
</organism>
<protein>
    <recommendedName>
        <fullName evidence="2">Tyrosine specific protein phosphatases domain-containing protein</fullName>
    </recommendedName>
</protein>
<evidence type="ECO:0000313" key="4">
    <source>
        <dbReference type="Proteomes" id="UP000292781"/>
    </source>
</evidence>
<feature type="domain" description="Tyrosine specific protein phosphatases" evidence="2">
    <location>
        <begin position="187"/>
        <end position="240"/>
    </location>
</feature>
<dbReference type="PROSITE" id="PS50056">
    <property type="entry name" value="TYR_PHOSPHATASE_2"/>
    <property type="match status" value="1"/>
</dbReference>
<dbReference type="InterPro" id="IPR000387">
    <property type="entry name" value="Tyr_Pase_dom"/>
</dbReference>
<dbReference type="OrthoDB" id="9806482at2"/>
<dbReference type="InterPro" id="IPR029021">
    <property type="entry name" value="Prot-tyrosine_phosphatase-like"/>
</dbReference>
<dbReference type="Proteomes" id="UP000292781">
    <property type="component" value="Unassembled WGS sequence"/>
</dbReference>
<sequence length="263" mass="26930">MLRCATYPKVSSATARAVCQTADRIRRRVKSDGRGRGRSGDTCVARVAGIGRPATGPPAPVRGHRNTGNAPSIEGAADLANRPRVSIVTVPGCAGRLHLSPLPGTWSGAPSPETVRRDLAAIAGAGATTLVSLVERRELPLSAEAWDAAVRAAGLTPVALPIADYGVPGAAFEADWAAAGLADRLRRGETVALHCRAGVGRTGTIAARLLVEAGGLSAAAAIAMIRAEHTARAVETEDQAAHLAAVAAARREDEMPADSPTRG</sequence>
<dbReference type="PROSITE" id="PS00383">
    <property type="entry name" value="TYR_PHOSPHATASE_1"/>
    <property type="match status" value="1"/>
</dbReference>
<dbReference type="PANTHER" id="PTHR23339">
    <property type="entry name" value="TYROSINE SPECIFIC PROTEIN PHOSPHATASE AND DUAL SPECIFICITY PROTEIN PHOSPHATASE"/>
    <property type="match status" value="1"/>
</dbReference>
<accession>A0A4Q9VWX1</accession>
<evidence type="ECO:0000259" key="2">
    <source>
        <dbReference type="PROSITE" id="PS50056"/>
    </source>
</evidence>
<name>A0A4Q9VWX1_9HYPH</name>
<evidence type="ECO:0000256" key="1">
    <source>
        <dbReference type="SAM" id="MobiDB-lite"/>
    </source>
</evidence>
<reference evidence="3 4" key="1">
    <citation type="submission" date="2019-02" db="EMBL/GenBank/DDBJ databases">
        <title>Siculibacillus lacustris gen. nov., sp. nov., a new rosette-forming bacterium isolated from a freshwater crater lake (Lake St. Ana, Romania).</title>
        <authorList>
            <person name="Felfoldi T."/>
            <person name="Marton Z."/>
            <person name="Szabo A."/>
            <person name="Mentes A."/>
            <person name="Boka K."/>
            <person name="Marialigeti K."/>
            <person name="Mathe I."/>
            <person name="Koncz M."/>
            <person name="Schumann P."/>
            <person name="Toth E."/>
        </authorList>
    </citation>
    <scope>NUCLEOTIDE SEQUENCE [LARGE SCALE GENOMIC DNA]</scope>
    <source>
        <strain evidence="3 4">SA-279</strain>
    </source>
</reference>
<dbReference type="SMART" id="SM00404">
    <property type="entry name" value="PTPc_motif"/>
    <property type="match status" value="1"/>
</dbReference>
<dbReference type="AlphaFoldDB" id="A0A4Q9VWX1"/>
<dbReference type="SUPFAM" id="SSF52799">
    <property type="entry name" value="(Phosphotyrosine protein) phosphatases II"/>
    <property type="match status" value="1"/>
</dbReference>